<dbReference type="InterPro" id="IPR050324">
    <property type="entry name" value="CDP-alcohol_PTase-I"/>
</dbReference>
<dbReference type="InterPro" id="IPR006353">
    <property type="entry name" value="HAD-SF_hydro_IIA_CECR5"/>
</dbReference>
<dbReference type="AlphaFoldDB" id="A0A2X0M7A4"/>
<protein>
    <submittedName>
        <fullName evidence="1">BQ5605_C007g04567 protein</fullName>
    </submittedName>
</protein>
<organism evidence="1 2">
    <name type="scientific">Microbotryum silenes-dioicae</name>
    <dbReference type="NCBI Taxonomy" id="796604"/>
    <lineage>
        <taxon>Eukaryota</taxon>
        <taxon>Fungi</taxon>
        <taxon>Dikarya</taxon>
        <taxon>Basidiomycota</taxon>
        <taxon>Pucciniomycotina</taxon>
        <taxon>Microbotryomycetes</taxon>
        <taxon>Microbotryales</taxon>
        <taxon>Microbotryaceae</taxon>
        <taxon>Microbotryum</taxon>
    </lineage>
</organism>
<dbReference type="InterPro" id="IPR023214">
    <property type="entry name" value="HAD_sf"/>
</dbReference>
<dbReference type="GO" id="GO:0005739">
    <property type="term" value="C:mitochondrion"/>
    <property type="evidence" value="ECO:0007669"/>
    <property type="project" value="TreeGrafter"/>
</dbReference>
<name>A0A2X0M7A4_9BASI</name>
<accession>A0A2X0M7A4</accession>
<gene>
    <name evidence="1" type="primary">BQ5605_C007g04567</name>
    <name evidence="1" type="ORF">BQ5605_C007G04567</name>
</gene>
<dbReference type="NCBIfam" id="TIGR01460">
    <property type="entry name" value="HAD-SF-IIA"/>
    <property type="match status" value="1"/>
</dbReference>
<dbReference type="EMBL" id="FQNC01000045">
    <property type="protein sequence ID" value="SGY61526.1"/>
    <property type="molecule type" value="Genomic_DNA"/>
</dbReference>
<dbReference type="Proteomes" id="UP000249464">
    <property type="component" value="Unassembled WGS sequence"/>
</dbReference>
<dbReference type="InterPro" id="IPR036412">
    <property type="entry name" value="HAD-like_sf"/>
</dbReference>
<dbReference type="PANTHER" id="PTHR14269">
    <property type="entry name" value="CDP-DIACYLGLYCEROL--GLYCEROL-3-PHOSPHATE 3-PHOSPHATIDYLTRANSFERASE-RELATED"/>
    <property type="match status" value="1"/>
</dbReference>
<dbReference type="SUPFAM" id="SSF56784">
    <property type="entry name" value="HAD-like"/>
    <property type="match status" value="1"/>
</dbReference>
<dbReference type="NCBIfam" id="TIGR01456">
    <property type="entry name" value="CECR5"/>
    <property type="match status" value="1"/>
</dbReference>
<evidence type="ECO:0000313" key="2">
    <source>
        <dbReference type="Proteomes" id="UP000249464"/>
    </source>
</evidence>
<dbReference type="Pfam" id="PF13344">
    <property type="entry name" value="Hydrolase_6"/>
    <property type="match status" value="1"/>
</dbReference>
<keyword evidence="2" id="KW-1185">Reference proteome</keyword>
<dbReference type="Gene3D" id="3.40.50.1000">
    <property type="entry name" value="HAD superfamily/HAD-like"/>
    <property type="match status" value="2"/>
</dbReference>
<dbReference type="STRING" id="796604.A0A2X0M7A4"/>
<proteinExistence type="predicted"/>
<dbReference type="PANTHER" id="PTHR14269:SF4">
    <property type="entry name" value="CAT EYE SYNDROME CRITICAL REGION PROTEIN 5"/>
    <property type="match status" value="1"/>
</dbReference>
<sequence>MSVVIPRISPVGLGCIRRPSLSCATSLTRRRLNTSSGSRKPVAFAFDIDGVLKQGSHVLPQAKRTLAVLSGQNKLSQKFPFICLTNGGGSIEATRAQRLTRELGVEIGEGQVVQSHTIFRGLVPQFEDKPVLVIGGFKDHCRKVAQHYGFKHVYIPEDVLHWQASVWPFQKLTEKEVAYAKADVDFSEISFAAILVFHDSFNWGRDVQLICDVLSSSQGVLGTSKLTSEWESSPQLPVHFSNPDLLWGNEFSQPRFGQGAFQESVAAVWKRTYNKDLIGTTGGKPTSHTYKYASSLLSHHVRSLSKPHTHSSSESLHEAVVKSDAGPIEGNVYMLGDNPASDIAGANAFGWESILVRTGVFRGDVKDAEHRPTIVKDDVWVSLSVPRASEGENEGQELTPMAFACILNRKG</sequence>
<dbReference type="Pfam" id="PF13242">
    <property type="entry name" value="Hydrolase_like"/>
    <property type="match status" value="1"/>
</dbReference>
<dbReference type="InterPro" id="IPR006357">
    <property type="entry name" value="HAD-SF_hydro_IIA"/>
</dbReference>
<evidence type="ECO:0000313" key="1">
    <source>
        <dbReference type="EMBL" id="SGY61526.1"/>
    </source>
</evidence>
<reference evidence="1 2" key="1">
    <citation type="submission" date="2016-11" db="EMBL/GenBank/DDBJ databases">
        <authorList>
            <person name="Jaros S."/>
            <person name="Januszkiewicz K."/>
            <person name="Wedrychowicz H."/>
        </authorList>
    </citation>
    <scope>NUCLEOTIDE SEQUENCE [LARGE SCALE GENOMIC DNA]</scope>
</reference>
<dbReference type="GO" id="GO:0046474">
    <property type="term" value="P:glycerophospholipid biosynthetic process"/>
    <property type="evidence" value="ECO:0007669"/>
    <property type="project" value="TreeGrafter"/>
</dbReference>